<dbReference type="RefSeq" id="WP_117180404.1">
    <property type="nucleotide sequence ID" value="NZ_QFZK01000036.1"/>
</dbReference>
<name>A0A3E1R5K8_9BURK</name>
<keyword evidence="4" id="KW-0472">Membrane</keyword>
<dbReference type="PANTHER" id="PTHR32347">
    <property type="entry name" value="EFFLUX SYSTEM COMPONENT YKNX-RELATED"/>
    <property type="match status" value="1"/>
</dbReference>
<protein>
    <submittedName>
        <fullName evidence="6">HlyD family secretion protein</fullName>
    </submittedName>
</protein>
<comment type="caution">
    <text evidence="6">The sequence shown here is derived from an EMBL/GenBank/DDBJ whole genome shotgun (WGS) entry which is preliminary data.</text>
</comment>
<dbReference type="Gene3D" id="2.40.50.100">
    <property type="match status" value="1"/>
</dbReference>
<gene>
    <name evidence="6" type="ORF">DIC66_22385</name>
</gene>
<dbReference type="OrthoDB" id="9813967at2"/>
<evidence type="ECO:0000259" key="5">
    <source>
        <dbReference type="Pfam" id="PF25954"/>
    </source>
</evidence>
<sequence>MTWKIDVKAHKGLLTFAVVIATIAVTFLSPYAKYFRSYWKDQGTSHVLVLSGNIEAHESVISFKTVQSRIVSLPFREGQSVHKGDVLAVADNSDYLQQLEIAKAGLEVQRRQLETARQNLTTAERTLKVDEAELKQRLLDHQRALSLQQQGFYSQASLDQTDTALTQSRAVLERDRSVQTAAARSVEVAQASVHNSAALATAARIVLGYTTLFAPFDGVVNVQQSEVGEVVVPGTPVVTLTNLDHVWLRAYLNESDLGGVKLGQAVQISFDGQNGSALEGHISFIAEKAEFTPKSVETHAERVNLVYRIKVDIDNPDHRLAYGMPADVHIPLNDAGR</sequence>
<feature type="domain" description="CusB-like beta-barrel" evidence="5">
    <location>
        <begin position="246"/>
        <end position="330"/>
    </location>
</feature>
<dbReference type="GO" id="GO:0030313">
    <property type="term" value="C:cell envelope"/>
    <property type="evidence" value="ECO:0007669"/>
    <property type="project" value="UniProtKB-SubCell"/>
</dbReference>
<accession>A0A3E1R5K8</accession>
<proteinExistence type="predicted"/>
<reference evidence="6 7" key="1">
    <citation type="submission" date="2018-05" db="EMBL/GenBank/DDBJ databases">
        <title>Rhodoferax soyangensis sp.nov., isolated from an oligotrophic freshwater lake.</title>
        <authorList>
            <person name="Park M."/>
        </authorList>
    </citation>
    <scope>NUCLEOTIDE SEQUENCE [LARGE SCALE GENOMIC DNA]</scope>
    <source>
        <strain evidence="6 7">IMCC26218</strain>
    </source>
</reference>
<dbReference type="InterPro" id="IPR050465">
    <property type="entry name" value="UPF0194_transport"/>
</dbReference>
<evidence type="ECO:0000256" key="1">
    <source>
        <dbReference type="ARBA" id="ARBA00004196"/>
    </source>
</evidence>
<dbReference type="EMBL" id="QFZK01000036">
    <property type="protein sequence ID" value="RFO94659.1"/>
    <property type="molecule type" value="Genomic_DNA"/>
</dbReference>
<evidence type="ECO:0000256" key="2">
    <source>
        <dbReference type="ARBA" id="ARBA00023054"/>
    </source>
</evidence>
<feature type="coiled-coil region" evidence="3">
    <location>
        <begin position="96"/>
        <end position="133"/>
    </location>
</feature>
<dbReference type="Gene3D" id="2.40.30.170">
    <property type="match status" value="1"/>
</dbReference>
<keyword evidence="7" id="KW-1185">Reference proteome</keyword>
<organism evidence="6 7">
    <name type="scientific">Rhodoferax lacus</name>
    <dbReference type="NCBI Taxonomy" id="2184758"/>
    <lineage>
        <taxon>Bacteria</taxon>
        <taxon>Pseudomonadati</taxon>
        <taxon>Pseudomonadota</taxon>
        <taxon>Betaproteobacteria</taxon>
        <taxon>Burkholderiales</taxon>
        <taxon>Comamonadaceae</taxon>
        <taxon>Rhodoferax</taxon>
    </lineage>
</organism>
<keyword evidence="4" id="KW-1133">Transmembrane helix</keyword>
<dbReference type="Pfam" id="PF25954">
    <property type="entry name" value="Beta-barrel_RND_2"/>
    <property type="match status" value="1"/>
</dbReference>
<evidence type="ECO:0000256" key="4">
    <source>
        <dbReference type="SAM" id="Phobius"/>
    </source>
</evidence>
<dbReference type="PANTHER" id="PTHR32347:SF23">
    <property type="entry name" value="BLL5650 PROTEIN"/>
    <property type="match status" value="1"/>
</dbReference>
<dbReference type="SUPFAM" id="SSF111369">
    <property type="entry name" value="HlyD-like secretion proteins"/>
    <property type="match status" value="2"/>
</dbReference>
<keyword evidence="2 3" id="KW-0175">Coiled coil</keyword>
<evidence type="ECO:0000256" key="3">
    <source>
        <dbReference type="SAM" id="Coils"/>
    </source>
</evidence>
<dbReference type="AlphaFoldDB" id="A0A3E1R5K8"/>
<evidence type="ECO:0000313" key="7">
    <source>
        <dbReference type="Proteomes" id="UP000260665"/>
    </source>
</evidence>
<keyword evidence="4" id="KW-0812">Transmembrane</keyword>
<feature type="transmembrane region" description="Helical" evidence="4">
    <location>
        <begin position="12"/>
        <end position="32"/>
    </location>
</feature>
<comment type="subcellular location">
    <subcellularLocation>
        <location evidence="1">Cell envelope</location>
    </subcellularLocation>
</comment>
<evidence type="ECO:0000313" key="6">
    <source>
        <dbReference type="EMBL" id="RFO94659.1"/>
    </source>
</evidence>
<dbReference type="InterPro" id="IPR058792">
    <property type="entry name" value="Beta-barrel_RND_2"/>
</dbReference>
<dbReference type="Proteomes" id="UP000260665">
    <property type="component" value="Unassembled WGS sequence"/>
</dbReference>